<dbReference type="AlphaFoldDB" id="A0AAN0VY43"/>
<organism evidence="2 3">
    <name type="scientific">Vibrio coralliilyticus</name>
    <dbReference type="NCBI Taxonomy" id="190893"/>
    <lineage>
        <taxon>Bacteria</taxon>
        <taxon>Pseudomonadati</taxon>
        <taxon>Pseudomonadota</taxon>
        <taxon>Gammaproteobacteria</taxon>
        <taxon>Vibrionales</taxon>
        <taxon>Vibrionaceae</taxon>
        <taxon>Vibrio</taxon>
    </lineage>
</organism>
<evidence type="ECO:0000313" key="2">
    <source>
        <dbReference type="EMBL" id="AIW20135.1"/>
    </source>
</evidence>
<dbReference type="EMBL" id="CP009617">
    <property type="protein sequence ID" value="AIW20135.1"/>
    <property type="molecule type" value="Genomic_DNA"/>
</dbReference>
<dbReference type="Proteomes" id="UP000030081">
    <property type="component" value="Chromosome 1"/>
</dbReference>
<evidence type="ECO:0000256" key="1">
    <source>
        <dbReference type="SAM" id="MobiDB-lite"/>
    </source>
</evidence>
<name>A0AAN0VY43_9VIBR</name>
<gene>
    <name evidence="2" type="ORF">IX92_14370</name>
</gene>
<sequence length="218" mass="24568">MTNDFSQVGELVTETRKLLDSLTGDLANRFVRADTKTILVGGVWEKFYPVFIPAPSAARLNHLQIFRPEPDKDKNGIKHEDGSTGRDTVGSATLALKYVTCHVKVHPYTEVMCNLSTPLYNPFVARIQNCDLMCGMVVWLRGGNVTYEYTQDSMMVDIPPVNEIKVFHRLPDRGVSVDAGVYLEGFRTSGEDFYPTKETHETAMPKPDGSDTEWEKFR</sequence>
<evidence type="ECO:0000313" key="3">
    <source>
        <dbReference type="Proteomes" id="UP000030081"/>
    </source>
</evidence>
<proteinExistence type="predicted"/>
<dbReference type="RefSeq" id="WP_043009412.1">
    <property type="nucleotide sequence ID" value="NZ_CP009617.1"/>
</dbReference>
<reference evidence="2 3" key="1">
    <citation type="submission" date="2014-10" db="EMBL/GenBank/DDBJ databases">
        <title>The Complete Genome Sequence for the Shellfish Pathogen Vibrio coralliilyticus RE98 Isolated from a Shellfish Hatchery.</title>
        <authorList>
            <person name="Richards G.P."/>
            <person name="Bono J.L."/>
            <person name="Watson M.A."/>
            <person name="Needleman D.S."/>
        </authorList>
    </citation>
    <scope>NUCLEOTIDE SEQUENCE [LARGE SCALE GENOMIC DNA]</scope>
    <source>
        <strain evidence="2 3">RE98</strain>
    </source>
</reference>
<feature type="region of interest" description="Disordered" evidence="1">
    <location>
        <begin position="194"/>
        <end position="218"/>
    </location>
</feature>
<protein>
    <submittedName>
        <fullName evidence="2">Uncharacterized protein</fullName>
    </submittedName>
</protein>
<keyword evidence="3" id="KW-1185">Reference proteome</keyword>
<feature type="compositionally biased region" description="Basic and acidic residues" evidence="1">
    <location>
        <begin position="194"/>
        <end position="203"/>
    </location>
</feature>
<accession>A0AAN0VY43</accession>
<dbReference type="KEGG" id="vcy:IX92_14370"/>